<organism evidence="2 3">
    <name type="scientific">Flagellimonas okinawensis</name>
    <dbReference type="NCBI Taxonomy" id="3031324"/>
    <lineage>
        <taxon>Bacteria</taxon>
        <taxon>Pseudomonadati</taxon>
        <taxon>Bacteroidota</taxon>
        <taxon>Flavobacteriia</taxon>
        <taxon>Flavobacteriales</taxon>
        <taxon>Flavobacteriaceae</taxon>
        <taxon>Flagellimonas</taxon>
    </lineage>
</organism>
<sequence length="668" mass="78088">MKTLFGKMTKKRILYGFLALFVLYLCYLAYIFILSPKTNLQSIYLIPKDAVFVIESEQPVEGWKKVSESEAWRHLKKNVYFSELTENIQRVDTVFNDNHKLFEFFDDRSLFISIHMISPKDYGIFYVLDLKRIAKLQLLKTYLNTLLDDGYVLSKRTYHDHEILEVHDRDSKETMYLSFIKNQLVASYTHTLVEASIDQYNEPVLGRNLNFLEINQKVGHEDLFRLYTQYHYFDDYIKMYSDRPSDWVKRVSENFLFSGFYFDLDENSTLTANGYTNISAVNEYYLEALQKSGTAERSIPQIAPNTTALYMSYGFDSFTEFYKNFEMVQQNDPEQFESYQEGIAKVEKFLKIDVKENFVSWIGDEIAVLQIKSHINQGKNDLALVLKTDDAEDAKTNLDFVVEQIRKKTPVKFKAVDYKGYEINFLSIKGFFKMLLGGRFDEFDKPYFTQIEDFVIFSDSPNTLKGIIDKVTEGEILAASEEFKSFDEKFDSESTVFVYSNVPLLFDNMYALADAPTKQKMRKNKDFIICFPQVGLQLTPEDDLFESRLVLNYQDVEEVKKAISLPKSINTSDTPKTQNTTSTEITDAVFNLSPIYPTDLNAQSFSKKYANGNIRFEVDLKDGLKHGRYEEFYPDGTRKIRGRFREDEQVGTWRFYNKEGNQVHKKRF</sequence>
<comment type="caution">
    <text evidence="2">The sequence shown here is derived from an EMBL/GenBank/DDBJ whole genome shotgun (WGS) entry which is preliminary data.</text>
</comment>
<gene>
    <name evidence="2" type="ORF">PY091_11290</name>
</gene>
<dbReference type="InterPro" id="IPR021787">
    <property type="entry name" value="DUF3352"/>
</dbReference>
<proteinExistence type="predicted"/>
<keyword evidence="1" id="KW-1133">Transmembrane helix</keyword>
<evidence type="ECO:0000313" key="3">
    <source>
        <dbReference type="Proteomes" id="UP001217083"/>
    </source>
</evidence>
<keyword evidence="1" id="KW-0472">Membrane</keyword>
<dbReference type="Gene3D" id="2.20.110.10">
    <property type="entry name" value="Histone H3 K4-specific methyltransferase SET7/9 N-terminal domain"/>
    <property type="match status" value="1"/>
</dbReference>
<keyword evidence="1" id="KW-0812">Transmembrane</keyword>
<keyword evidence="3" id="KW-1185">Reference proteome</keyword>
<dbReference type="RefSeq" id="WP_275649760.1">
    <property type="nucleotide sequence ID" value="NZ_JARFVA010000003.1"/>
</dbReference>
<name>A0ABT5XPS4_9FLAO</name>
<accession>A0ABT5XPS4</accession>
<dbReference type="SUPFAM" id="SSF82185">
    <property type="entry name" value="Histone H3 K4-specific methyltransferase SET7/9 N-terminal domain"/>
    <property type="match status" value="1"/>
</dbReference>
<evidence type="ECO:0000256" key="1">
    <source>
        <dbReference type="SAM" id="Phobius"/>
    </source>
</evidence>
<reference evidence="2 3" key="1">
    <citation type="submission" date="2023-03" db="EMBL/GenBank/DDBJ databases">
        <title>Muricauda XX sp. nov. and Muricauda XXX sp. nov., two novel species isolated from Okinawa Trough.</title>
        <authorList>
            <person name="Cao W."/>
            <person name="Deng X."/>
        </authorList>
    </citation>
    <scope>NUCLEOTIDE SEQUENCE [LARGE SCALE GENOMIC DNA]</scope>
    <source>
        <strain evidence="2 3">81s02</strain>
    </source>
</reference>
<protein>
    <submittedName>
        <fullName evidence="2">DUF3352 domain-containing protein</fullName>
    </submittedName>
</protein>
<dbReference type="EMBL" id="JARFVA010000003">
    <property type="protein sequence ID" value="MDF0707802.1"/>
    <property type="molecule type" value="Genomic_DNA"/>
</dbReference>
<evidence type="ECO:0000313" key="2">
    <source>
        <dbReference type="EMBL" id="MDF0707802.1"/>
    </source>
</evidence>
<dbReference type="Pfam" id="PF11832">
    <property type="entry name" value="DUF3352"/>
    <property type="match status" value="1"/>
</dbReference>
<feature type="transmembrane region" description="Helical" evidence="1">
    <location>
        <begin position="12"/>
        <end position="33"/>
    </location>
</feature>
<dbReference type="Proteomes" id="UP001217083">
    <property type="component" value="Unassembled WGS sequence"/>
</dbReference>